<accession>A0A483TPI5</accession>
<evidence type="ECO:0000313" key="6">
    <source>
        <dbReference type="EMBL" id="TCX88055.1"/>
    </source>
</evidence>
<name>A0A483TPI5_KLEPN</name>
<sequence length="52" mass="6072">MPKSQLLDEAIKDLFKKYGVMDCSNDLNKSAHQQWLIRSGLYNRLFLSQVDL</sequence>
<dbReference type="EMBL" id="SDCQ01000019">
    <property type="protein sequence ID" value="TCX88055.1"/>
    <property type="molecule type" value="Genomic_DNA"/>
</dbReference>
<dbReference type="EMBL" id="SDCK01000029">
    <property type="protein sequence ID" value="TCX49158.1"/>
    <property type="molecule type" value="Genomic_DNA"/>
</dbReference>
<proteinExistence type="predicted"/>
<evidence type="ECO:0000259" key="1">
    <source>
        <dbReference type="Pfam" id="PF12651"/>
    </source>
</evidence>
<reference evidence="7" key="1">
    <citation type="submission" date="2019-01" db="EMBL/GenBank/DDBJ databases">
        <authorList>
            <person name="Lista F."/>
            <person name="Anselmo A."/>
        </authorList>
    </citation>
    <scope>NUCLEOTIDE SEQUENCE</scope>
    <source>
        <strain evidence="4">12S</strain>
        <strain evidence="7">14R</strain>
        <strain evidence="3">14S</strain>
        <strain evidence="2">16S</strain>
        <strain evidence="6">6S</strain>
        <strain evidence="5">7S</strain>
    </source>
</reference>
<dbReference type="InterPro" id="IPR038733">
    <property type="entry name" value="Predicted_DNA_bind_prot_RHH"/>
</dbReference>
<evidence type="ECO:0000313" key="3">
    <source>
        <dbReference type="EMBL" id="TCX42240.1"/>
    </source>
</evidence>
<dbReference type="EMBL" id="SDDH01000048">
    <property type="protein sequence ID" value="TCY63379.1"/>
    <property type="molecule type" value="Genomic_DNA"/>
</dbReference>
<dbReference type="AlphaFoldDB" id="A0A483TPI5"/>
<evidence type="ECO:0000313" key="7">
    <source>
        <dbReference type="EMBL" id="TCY63379.1"/>
    </source>
</evidence>
<evidence type="ECO:0000313" key="2">
    <source>
        <dbReference type="EMBL" id="TCX24542.1"/>
    </source>
</evidence>
<gene>
    <name evidence="2" type="ORF">ETE70_18800</name>
    <name evidence="4" type="ORF">ETE72_22010</name>
    <name evidence="6" type="ORF">ETE87_18205</name>
    <name evidence="5" type="ORF">ETE99_25400</name>
    <name evidence="3" type="ORF">ETF02_16055</name>
    <name evidence="7" type="ORF">ETH45_22090</name>
</gene>
<evidence type="ECO:0000313" key="5">
    <source>
        <dbReference type="EMBL" id="TCX78443.1"/>
    </source>
</evidence>
<comment type="caution">
    <text evidence="7">The sequence shown here is derived from an EMBL/GenBank/DDBJ whole genome shotgun (WGS) entry which is preliminary data.</text>
</comment>
<organism evidence="7">
    <name type="scientific">Klebsiella pneumoniae</name>
    <dbReference type="NCBI Taxonomy" id="573"/>
    <lineage>
        <taxon>Bacteria</taxon>
        <taxon>Pseudomonadati</taxon>
        <taxon>Pseudomonadota</taxon>
        <taxon>Gammaproteobacteria</taxon>
        <taxon>Enterobacterales</taxon>
        <taxon>Enterobacteriaceae</taxon>
        <taxon>Klebsiella/Raoultella group</taxon>
        <taxon>Klebsiella</taxon>
        <taxon>Klebsiella pneumoniae complex</taxon>
    </lineage>
</organism>
<dbReference type="EMBL" id="SDCI01000013">
    <property type="protein sequence ID" value="TCX42240.1"/>
    <property type="molecule type" value="Genomic_DNA"/>
</dbReference>
<dbReference type="EMBL" id="SDCP01000053">
    <property type="protein sequence ID" value="TCX78443.1"/>
    <property type="molecule type" value="Genomic_DNA"/>
</dbReference>
<dbReference type="Pfam" id="PF12651">
    <property type="entry name" value="RHH_3"/>
    <property type="match status" value="1"/>
</dbReference>
<protein>
    <submittedName>
        <fullName evidence="7">Ribbon-helix-helix domain-containing protein</fullName>
    </submittedName>
</protein>
<dbReference type="EMBL" id="SDCG01000015">
    <property type="protein sequence ID" value="TCX24542.1"/>
    <property type="molecule type" value="Genomic_DNA"/>
</dbReference>
<dbReference type="RefSeq" id="WP_108444193.1">
    <property type="nucleotide sequence ID" value="NZ_CAAGTP010000001.1"/>
</dbReference>
<feature type="domain" description="Predicted DNA-binding protein ribbon-helix-helix" evidence="1">
    <location>
        <begin position="2"/>
        <end position="18"/>
    </location>
</feature>
<evidence type="ECO:0000313" key="4">
    <source>
        <dbReference type="EMBL" id="TCX49158.1"/>
    </source>
</evidence>